<keyword evidence="2" id="KW-1185">Reference proteome</keyword>
<evidence type="ECO:0000313" key="2">
    <source>
        <dbReference type="Proteomes" id="UP001328107"/>
    </source>
</evidence>
<organism evidence="1 2">
    <name type="scientific">Pristionchus mayeri</name>
    <dbReference type="NCBI Taxonomy" id="1317129"/>
    <lineage>
        <taxon>Eukaryota</taxon>
        <taxon>Metazoa</taxon>
        <taxon>Ecdysozoa</taxon>
        <taxon>Nematoda</taxon>
        <taxon>Chromadorea</taxon>
        <taxon>Rhabditida</taxon>
        <taxon>Rhabditina</taxon>
        <taxon>Diplogasteromorpha</taxon>
        <taxon>Diplogasteroidea</taxon>
        <taxon>Neodiplogasteridae</taxon>
        <taxon>Pristionchus</taxon>
    </lineage>
</organism>
<dbReference type="Proteomes" id="UP001328107">
    <property type="component" value="Unassembled WGS sequence"/>
</dbReference>
<accession>A0AAN5I9V9</accession>
<gene>
    <name evidence="1" type="ORF">PMAYCL1PPCAC_25561</name>
</gene>
<dbReference type="PANTHER" id="PTHR22744:SF14">
    <property type="entry name" value="BTB DOMAIN-CONTAINING PROTEIN-RELATED"/>
    <property type="match status" value="1"/>
</dbReference>
<name>A0AAN5I9V9_9BILA</name>
<dbReference type="PANTHER" id="PTHR22744">
    <property type="entry name" value="HELIX LOOP HELIX PROTEIN 21-RELATED"/>
    <property type="match status" value="1"/>
</dbReference>
<dbReference type="EMBL" id="BTRK01000005">
    <property type="protein sequence ID" value="GMR55366.1"/>
    <property type="molecule type" value="Genomic_DNA"/>
</dbReference>
<protein>
    <submittedName>
        <fullName evidence="1">Uncharacterized protein</fullName>
    </submittedName>
</protein>
<sequence>MEWTRIYAPYSIFTDSSSPRVLVLVDRFQMQQAIDQCEIHLMTASKLSQALKLHLSDKYRLDKLTSQCLLTLSTMPKINNLQSTPEYAQFSDKLKAANLDLVMLITNPSN</sequence>
<dbReference type="AlphaFoldDB" id="A0AAN5I9V9"/>
<reference evidence="2" key="1">
    <citation type="submission" date="2022-10" db="EMBL/GenBank/DDBJ databases">
        <title>Genome assembly of Pristionchus species.</title>
        <authorList>
            <person name="Yoshida K."/>
            <person name="Sommer R.J."/>
        </authorList>
    </citation>
    <scope>NUCLEOTIDE SEQUENCE [LARGE SCALE GENOMIC DNA]</scope>
    <source>
        <strain evidence="2">RS5460</strain>
    </source>
</reference>
<proteinExistence type="predicted"/>
<comment type="caution">
    <text evidence="1">The sequence shown here is derived from an EMBL/GenBank/DDBJ whole genome shotgun (WGS) entry which is preliminary data.</text>
</comment>
<evidence type="ECO:0000313" key="1">
    <source>
        <dbReference type="EMBL" id="GMR55366.1"/>
    </source>
</evidence>